<evidence type="ECO:0000256" key="6">
    <source>
        <dbReference type="ARBA" id="ARBA00023242"/>
    </source>
</evidence>
<feature type="domain" description="Zn(2)-C6 fungal-type" evidence="8">
    <location>
        <begin position="25"/>
        <end position="55"/>
    </location>
</feature>
<evidence type="ECO:0000256" key="4">
    <source>
        <dbReference type="ARBA" id="ARBA00023125"/>
    </source>
</evidence>
<evidence type="ECO:0000256" key="3">
    <source>
        <dbReference type="ARBA" id="ARBA00023015"/>
    </source>
</evidence>
<feature type="compositionally biased region" description="Polar residues" evidence="7">
    <location>
        <begin position="751"/>
        <end position="763"/>
    </location>
</feature>
<dbReference type="CDD" id="cd12148">
    <property type="entry name" value="fungal_TF_MHR"/>
    <property type="match status" value="1"/>
</dbReference>
<dbReference type="GeneID" id="63743287"/>
<reference evidence="10" key="1">
    <citation type="journal article" date="2017" name="Genome Biol.">
        <title>Comparative genomics reveals high biological diversity and specific adaptations in the industrially and medically important fungal genus Aspergillus.</title>
        <authorList>
            <person name="de Vries R.P."/>
            <person name="Riley R."/>
            <person name="Wiebenga A."/>
            <person name="Aguilar-Osorio G."/>
            <person name="Amillis S."/>
            <person name="Uchima C.A."/>
            <person name="Anderluh G."/>
            <person name="Asadollahi M."/>
            <person name="Askin M."/>
            <person name="Barry K."/>
            <person name="Battaglia E."/>
            <person name="Bayram O."/>
            <person name="Benocci T."/>
            <person name="Braus-Stromeyer S.A."/>
            <person name="Caldana C."/>
            <person name="Canovas D."/>
            <person name="Cerqueira G.C."/>
            <person name="Chen F."/>
            <person name="Chen W."/>
            <person name="Choi C."/>
            <person name="Clum A."/>
            <person name="Dos Santos R.A."/>
            <person name="Damasio A.R."/>
            <person name="Diallinas G."/>
            <person name="Emri T."/>
            <person name="Fekete E."/>
            <person name="Flipphi M."/>
            <person name="Freyberg S."/>
            <person name="Gallo A."/>
            <person name="Gournas C."/>
            <person name="Habgood R."/>
            <person name="Hainaut M."/>
            <person name="Harispe M.L."/>
            <person name="Henrissat B."/>
            <person name="Hilden K.S."/>
            <person name="Hope R."/>
            <person name="Hossain A."/>
            <person name="Karabika E."/>
            <person name="Karaffa L."/>
            <person name="Karanyi Z."/>
            <person name="Krasevec N."/>
            <person name="Kuo A."/>
            <person name="Kusch H."/>
            <person name="LaButti K."/>
            <person name="Lagendijk E.L."/>
            <person name="Lapidus A."/>
            <person name="Levasseur A."/>
            <person name="Lindquist E."/>
            <person name="Lipzen A."/>
            <person name="Logrieco A.F."/>
            <person name="MacCabe A."/>
            <person name="Maekelae M.R."/>
            <person name="Malavazi I."/>
            <person name="Melin P."/>
            <person name="Meyer V."/>
            <person name="Mielnichuk N."/>
            <person name="Miskei M."/>
            <person name="Molnar A.P."/>
            <person name="Mule G."/>
            <person name="Ngan C.Y."/>
            <person name="Orejas M."/>
            <person name="Orosz E."/>
            <person name="Ouedraogo J.P."/>
            <person name="Overkamp K.M."/>
            <person name="Park H.-S."/>
            <person name="Perrone G."/>
            <person name="Piumi F."/>
            <person name="Punt P.J."/>
            <person name="Ram A.F."/>
            <person name="Ramon A."/>
            <person name="Rauscher S."/>
            <person name="Record E."/>
            <person name="Riano-Pachon D.M."/>
            <person name="Robert V."/>
            <person name="Roehrig J."/>
            <person name="Ruller R."/>
            <person name="Salamov A."/>
            <person name="Salih N.S."/>
            <person name="Samson R.A."/>
            <person name="Sandor E."/>
            <person name="Sanguinetti M."/>
            <person name="Schuetze T."/>
            <person name="Sepcic K."/>
            <person name="Shelest E."/>
            <person name="Sherlock G."/>
            <person name="Sophianopoulou V."/>
            <person name="Squina F.M."/>
            <person name="Sun H."/>
            <person name="Susca A."/>
            <person name="Todd R.B."/>
            <person name="Tsang A."/>
            <person name="Unkles S.E."/>
            <person name="van de Wiele N."/>
            <person name="van Rossen-Uffink D."/>
            <person name="Oliveira J.V."/>
            <person name="Vesth T.C."/>
            <person name="Visser J."/>
            <person name="Yu J.-H."/>
            <person name="Zhou M."/>
            <person name="Andersen M.R."/>
            <person name="Archer D.B."/>
            <person name="Baker S.E."/>
            <person name="Benoit I."/>
            <person name="Brakhage A.A."/>
            <person name="Braus G.H."/>
            <person name="Fischer R."/>
            <person name="Frisvad J.C."/>
            <person name="Goldman G.H."/>
            <person name="Houbraken J."/>
            <person name="Oakley B."/>
            <person name="Pocsi I."/>
            <person name="Scazzocchio C."/>
            <person name="Seiboth B."/>
            <person name="vanKuyk P.A."/>
            <person name="Wortman J."/>
            <person name="Dyer P.S."/>
            <person name="Grigoriev I.V."/>
        </authorList>
    </citation>
    <scope>NUCLEOTIDE SEQUENCE [LARGE SCALE GENOMIC DNA]</scope>
    <source>
        <strain evidence="10">DTO 134E9</strain>
    </source>
</reference>
<feature type="region of interest" description="Disordered" evidence="7">
    <location>
        <begin position="85"/>
        <end position="113"/>
    </location>
</feature>
<dbReference type="InterPro" id="IPR001138">
    <property type="entry name" value="Zn2Cys6_DnaBD"/>
</dbReference>
<feature type="compositionally biased region" description="Low complexity" evidence="7">
    <location>
        <begin position="145"/>
        <end position="156"/>
    </location>
</feature>
<dbReference type="InterPro" id="IPR036864">
    <property type="entry name" value="Zn2-C6_fun-type_DNA-bd_sf"/>
</dbReference>
<dbReference type="SMART" id="SM00066">
    <property type="entry name" value="GAL4"/>
    <property type="match status" value="1"/>
</dbReference>
<feature type="compositionally biased region" description="Low complexity" evidence="7">
    <location>
        <begin position="813"/>
        <end position="825"/>
    </location>
</feature>
<dbReference type="InterPro" id="IPR007219">
    <property type="entry name" value="XnlR_reg_dom"/>
</dbReference>
<evidence type="ECO:0000256" key="1">
    <source>
        <dbReference type="ARBA" id="ARBA00004123"/>
    </source>
</evidence>
<dbReference type="Pfam" id="PF04082">
    <property type="entry name" value="Fungal_trans"/>
    <property type="match status" value="1"/>
</dbReference>
<dbReference type="PANTHER" id="PTHR47338:SF4">
    <property type="entry name" value="ZN(II)2CYS6 TRANSCRIPTION FACTOR (EUROFUNG)"/>
    <property type="match status" value="1"/>
</dbReference>
<accession>A0A1L9S246</accession>
<comment type="subcellular location">
    <subcellularLocation>
        <location evidence="1">Nucleus</location>
    </subcellularLocation>
</comment>
<feature type="region of interest" description="Disordered" evidence="7">
    <location>
        <begin position="740"/>
        <end position="836"/>
    </location>
</feature>
<dbReference type="PANTHER" id="PTHR47338">
    <property type="entry name" value="ZN(II)2CYS6 TRANSCRIPTION FACTOR (EUROFUNG)-RELATED"/>
    <property type="match status" value="1"/>
</dbReference>
<keyword evidence="3" id="KW-0805">Transcription regulation</keyword>
<feature type="compositionally biased region" description="Polar residues" evidence="7">
    <location>
        <begin position="133"/>
        <end position="144"/>
    </location>
</feature>
<dbReference type="GO" id="GO:0005634">
    <property type="term" value="C:nucleus"/>
    <property type="evidence" value="ECO:0007669"/>
    <property type="project" value="UniProtKB-SubCell"/>
</dbReference>
<feature type="compositionally biased region" description="Low complexity" evidence="7">
    <location>
        <begin position="764"/>
        <end position="773"/>
    </location>
</feature>
<keyword evidence="4" id="KW-0238">DNA-binding</keyword>
<dbReference type="SMART" id="SM00906">
    <property type="entry name" value="Fungal_trans"/>
    <property type="match status" value="1"/>
</dbReference>
<dbReference type="Gene3D" id="4.10.240.10">
    <property type="entry name" value="Zn(2)-C6 fungal-type DNA-binding domain"/>
    <property type="match status" value="1"/>
</dbReference>
<dbReference type="GO" id="GO:0000981">
    <property type="term" value="F:DNA-binding transcription factor activity, RNA polymerase II-specific"/>
    <property type="evidence" value="ECO:0007669"/>
    <property type="project" value="InterPro"/>
</dbReference>
<keyword evidence="6" id="KW-0539">Nucleus</keyword>
<dbReference type="RefSeq" id="XP_040694896.1">
    <property type="nucleotide sequence ID" value="XM_040827439.1"/>
</dbReference>
<dbReference type="GO" id="GO:0003677">
    <property type="term" value="F:DNA binding"/>
    <property type="evidence" value="ECO:0007669"/>
    <property type="project" value="UniProtKB-KW"/>
</dbReference>
<feature type="region of interest" description="Disordered" evidence="7">
    <location>
        <begin position="132"/>
        <end position="166"/>
    </location>
</feature>
<evidence type="ECO:0000256" key="2">
    <source>
        <dbReference type="ARBA" id="ARBA00022723"/>
    </source>
</evidence>
<keyword evidence="2" id="KW-0479">Metal-binding</keyword>
<gene>
    <name evidence="9" type="ORF">ASPWEDRAFT_102023</name>
</gene>
<organism evidence="9 10">
    <name type="scientific">Aspergillus wentii DTO 134E9</name>
    <dbReference type="NCBI Taxonomy" id="1073089"/>
    <lineage>
        <taxon>Eukaryota</taxon>
        <taxon>Fungi</taxon>
        <taxon>Dikarya</taxon>
        <taxon>Ascomycota</taxon>
        <taxon>Pezizomycotina</taxon>
        <taxon>Eurotiomycetes</taxon>
        <taxon>Eurotiomycetidae</taxon>
        <taxon>Eurotiales</taxon>
        <taxon>Aspergillaceae</taxon>
        <taxon>Aspergillus</taxon>
        <taxon>Aspergillus subgen. Cremei</taxon>
    </lineage>
</organism>
<evidence type="ECO:0000256" key="7">
    <source>
        <dbReference type="SAM" id="MobiDB-lite"/>
    </source>
</evidence>
<dbReference type="EMBL" id="KV878209">
    <property type="protein sequence ID" value="OJJ41220.1"/>
    <property type="molecule type" value="Genomic_DNA"/>
</dbReference>
<keyword evidence="5" id="KW-0804">Transcription</keyword>
<dbReference type="SUPFAM" id="SSF57701">
    <property type="entry name" value="Zn2/Cys6 DNA-binding domain"/>
    <property type="match status" value="1"/>
</dbReference>
<dbReference type="GO" id="GO:0008270">
    <property type="term" value="F:zinc ion binding"/>
    <property type="evidence" value="ECO:0007669"/>
    <property type="project" value="InterPro"/>
</dbReference>
<evidence type="ECO:0000259" key="8">
    <source>
        <dbReference type="PROSITE" id="PS50048"/>
    </source>
</evidence>
<dbReference type="STRING" id="1073089.A0A1L9S246"/>
<dbReference type="Pfam" id="PF00172">
    <property type="entry name" value="Zn_clus"/>
    <property type="match status" value="1"/>
</dbReference>
<name>A0A1L9S246_ASPWE</name>
<proteinExistence type="predicted"/>
<protein>
    <recommendedName>
        <fullName evidence="8">Zn(2)-C6 fungal-type domain-containing protein</fullName>
    </recommendedName>
</protein>
<dbReference type="Proteomes" id="UP000184383">
    <property type="component" value="Unassembled WGS sequence"/>
</dbReference>
<dbReference type="OrthoDB" id="5297881at2759"/>
<dbReference type="InterPro" id="IPR050815">
    <property type="entry name" value="TF_fung"/>
</dbReference>
<evidence type="ECO:0000313" key="10">
    <source>
        <dbReference type="Proteomes" id="UP000184383"/>
    </source>
</evidence>
<dbReference type="GO" id="GO:0006351">
    <property type="term" value="P:DNA-templated transcription"/>
    <property type="evidence" value="ECO:0007669"/>
    <property type="project" value="InterPro"/>
</dbReference>
<evidence type="ECO:0000313" key="9">
    <source>
        <dbReference type="EMBL" id="OJJ41220.1"/>
    </source>
</evidence>
<evidence type="ECO:0000256" key="5">
    <source>
        <dbReference type="ARBA" id="ARBA00023163"/>
    </source>
</evidence>
<dbReference type="AlphaFoldDB" id="A0A1L9S246"/>
<dbReference type="PROSITE" id="PS50048">
    <property type="entry name" value="ZN2_CY6_FUNGAL_2"/>
    <property type="match status" value="1"/>
</dbReference>
<dbReference type="VEuPathDB" id="FungiDB:ASPWEDRAFT_102023"/>
<sequence length="836" mass="92531">MSRPQVSIDRLTPRRVTVEPRESMNCKSCRKRKIKCNRMRPSCEACKVFQCPCIYAVDAVPKKRGPKTDVLEALLKRVDGLEKRLQDEKNPISPTSPIKNSDEDSIPADSISRRNTIDSSFSSAFYNNNSDSRSLSTPVSNPGEQFQSQNGFIQQQPSPPNQHPVLPDTLLDAYFSRLHGKPYFILDESTARQCHQIGQLPVYLSMAIHSITLRYSSTAATPEQSLRTGLEYALQARRMVDIDNPSIEGLQTLLLLCQTFFAHGLGKKAYMTFSNCVAMVVALDLYREVPSKANLPASEREMRRRLFWSAYLMDRFITCGSRRPCLISDHSIVLRLPSWSPHAAGLNVEGEVFNTVGPNIQYSSDSRRKGQGAAALLIDITRILGITNRYLAAGGVKGDSHFPWHSLSNLSKIRQELDIWAAGTQDVFASIEALFGHPESTTLLLSKLIYHLVHCLLYRPFLPIDLVELRGTGQHQSWQIEATNLCFAHSNAIAELVELGRSSPLIECPAFIGYCVCTAGTVHVHGVHYNGREGEVFASSAEFLTREMHQLTWLRSYWAGVQHQKEMLQTIYTCHADLVRTLASSPMRFSPVFHLEDFLDRYPGLTVDGAHVRLIDIAEEQYATSPVPMQYVDRHDMYYRSVPYQPGIYPVPPSNHTIPRRDSQGMAKNHPIPVSPTLNFHHPQQSPQLSSIYHIPSDLAPDSTSLSQGFSPSVYGFSPSTFLPDSTAALNVAPTPPSNPQYATFPFDATATPSQPAVTPGAQSQASGSHTTAGAGGSDNGSSEKDPFLSLLEQLAENEQNSQGGPSELDFFLTSTEEAETTLVAETEDGTGEKTA</sequence>
<keyword evidence="10" id="KW-1185">Reference proteome</keyword>
<dbReference type="CDD" id="cd00067">
    <property type="entry name" value="GAL4"/>
    <property type="match status" value="1"/>
</dbReference>